<evidence type="ECO:0000256" key="1">
    <source>
        <dbReference type="SAM" id="Coils"/>
    </source>
</evidence>
<dbReference type="Gene3D" id="1.25.60.10">
    <property type="entry name" value="MgtE N-terminal domain-like"/>
    <property type="match status" value="1"/>
</dbReference>
<dbReference type="InterPro" id="IPR006668">
    <property type="entry name" value="Mg_transptr_MgtE_intracell_dom"/>
</dbReference>
<gene>
    <name evidence="3" type="ORF">IQ782_12010</name>
</gene>
<reference evidence="3 4" key="1">
    <citation type="journal article" date="2021" name="Int. J. Syst. Evol. Microbiol.">
        <title>Salipiger mangrovisoli sp. nov., isolated from mangrove soil and the proposal for the reclassification of Paraphaeobacter pallidus as Salipiger pallidus comb. nov.</title>
        <authorList>
            <person name="Du J."/>
            <person name="Liu Y."/>
            <person name="Pei T."/>
            <person name="Deng M.R."/>
            <person name="Zhu H."/>
        </authorList>
    </citation>
    <scope>NUCLEOTIDE SEQUENCE [LARGE SCALE GENOMIC DNA]</scope>
    <source>
        <strain evidence="3 4">6D45A</strain>
    </source>
</reference>
<feature type="coiled-coil region" evidence="1">
    <location>
        <begin position="77"/>
        <end position="121"/>
    </location>
</feature>
<dbReference type="Pfam" id="PF03448">
    <property type="entry name" value="MgtE_N"/>
    <property type="match status" value="1"/>
</dbReference>
<organism evidence="3 4">
    <name type="scientific">Salipiger mangrovisoli</name>
    <dbReference type="NCBI Taxonomy" id="2865933"/>
    <lineage>
        <taxon>Bacteria</taxon>
        <taxon>Pseudomonadati</taxon>
        <taxon>Pseudomonadota</taxon>
        <taxon>Alphaproteobacteria</taxon>
        <taxon>Rhodobacterales</taxon>
        <taxon>Roseobacteraceae</taxon>
        <taxon>Salipiger</taxon>
    </lineage>
</organism>
<keyword evidence="4" id="KW-1185">Reference proteome</keyword>
<keyword evidence="1" id="KW-0175">Coiled coil</keyword>
<protein>
    <recommendedName>
        <fullName evidence="2">Magnesium transporter MgtE intracellular domain-containing protein</fullName>
    </recommendedName>
</protein>
<dbReference type="EMBL" id="JADFFK010000008">
    <property type="protein sequence ID" value="MBE9637570.1"/>
    <property type="molecule type" value="Genomic_DNA"/>
</dbReference>
<dbReference type="SUPFAM" id="SSF57997">
    <property type="entry name" value="Tropomyosin"/>
    <property type="match status" value="1"/>
</dbReference>
<sequence length="205" mass="21665">MRRHLRKLIPGRGVLAIISGLMIASAMVRLGAGAAQALDNLPKGEVANGLPGDTSPAADAAFQPGACVGEEDLAPALEALRAREAQVAQREEELRSRLQSLQVAETTIDQKLAAMQDSEQRLRATLAMAETAAENDVAQLTQVYANMKPREAAAVFSQMEPDFAAGFLGRMRPDAAAAILSGMDPKLAYTISVMLAGRNANAPKN</sequence>
<accession>A0ABR9X1X1</accession>
<evidence type="ECO:0000259" key="2">
    <source>
        <dbReference type="Pfam" id="PF03448"/>
    </source>
</evidence>
<evidence type="ECO:0000313" key="3">
    <source>
        <dbReference type="EMBL" id="MBE9637570.1"/>
    </source>
</evidence>
<dbReference type="SUPFAM" id="SSF158791">
    <property type="entry name" value="MgtE N-terminal domain-like"/>
    <property type="match status" value="1"/>
</dbReference>
<comment type="caution">
    <text evidence="3">The sequence shown here is derived from an EMBL/GenBank/DDBJ whole genome shotgun (WGS) entry which is preliminary data.</text>
</comment>
<evidence type="ECO:0000313" key="4">
    <source>
        <dbReference type="Proteomes" id="UP000607796"/>
    </source>
</evidence>
<feature type="domain" description="Magnesium transporter MgtE intracellular" evidence="2">
    <location>
        <begin position="129"/>
        <end position="188"/>
    </location>
</feature>
<dbReference type="Proteomes" id="UP000607796">
    <property type="component" value="Unassembled WGS sequence"/>
</dbReference>
<dbReference type="RefSeq" id="WP_194134882.1">
    <property type="nucleotide sequence ID" value="NZ_JADFFK010000008.1"/>
</dbReference>
<name>A0ABR9X1X1_9RHOB</name>
<dbReference type="InterPro" id="IPR038076">
    <property type="entry name" value="MgtE_N_sf"/>
</dbReference>
<proteinExistence type="predicted"/>